<dbReference type="SUPFAM" id="SSF46689">
    <property type="entry name" value="Homeodomain-like"/>
    <property type="match status" value="2"/>
</dbReference>
<keyword evidence="4" id="KW-0010">Activator</keyword>
<dbReference type="AlphaFoldDB" id="A0A9X1YQ53"/>
<dbReference type="PANTHER" id="PTHR46796">
    <property type="entry name" value="HTH-TYPE TRANSCRIPTIONAL ACTIVATOR RHAS-RELATED"/>
    <property type="match status" value="1"/>
</dbReference>
<dbReference type="PRINTS" id="PR00032">
    <property type="entry name" value="HTHARAC"/>
</dbReference>
<comment type="subcellular location">
    <subcellularLocation>
        <location evidence="1">Cytoplasm</location>
    </subcellularLocation>
</comment>
<dbReference type="GO" id="GO:0009893">
    <property type="term" value="P:positive regulation of metabolic process"/>
    <property type="evidence" value="ECO:0007669"/>
    <property type="project" value="UniProtKB-ARBA"/>
</dbReference>
<dbReference type="InterPro" id="IPR050204">
    <property type="entry name" value="AraC_XylS_family_regulators"/>
</dbReference>
<keyword evidence="3" id="KW-0238">DNA-binding</keyword>
<evidence type="ECO:0000313" key="10">
    <source>
        <dbReference type="Proteomes" id="UP001155059"/>
    </source>
</evidence>
<feature type="domain" description="HTH araC/xylS-type" evidence="8">
    <location>
        <begin position="205"/>
        <end position="303"/>
    </location>
</feature>
<dbReference type="RefSeq" id="WP_268264230.1">
    <property type="nucleotide sequence ID" value="NZ_JALQCW010000004.1"/>
</dbReference>
<dbReference type="InterPro" id="IPR018062">
    <property type="entry name" value="HTH_AraC-typ_CS"/>
</dbReference>
<dbReference type="InterPro" id="IPR037923">
    <property type="entry name" value="HTH-like"/>
</dbReference>
<dbReference type="SMART" id="SM00342">
    <property type="entry name" value="HTH_ARAC"/>
    <property type="match status" value="1"/>
</dbReference>
<protein>
    <submittedName>
        <fullName evidence="9">AraC family transcriptional regulator</fullName>
    </submittedName>
</protein>
<evidence type="ECO:0000256" key="7">
    <source>
        <dbReference type="SAM" id="MobiDB-lite"/>
    </source>
</evidence>
<dbReference type="InterPro" id="IPR020449">
    <property type="entry name" value="Tscrpt_reg_AraC-type_HTH"/>
</dbReference>
<organism evidence="9 10">
    <name type="scientific">Pseudomonas morbosilactucae</name>
    <dbReference type="NCBI Taxonomy" id="2938197"/>
    <lineage>
        <taxon>Bacteria</taxon>
        <taxon>Pseudomonadati</taxon>
        <taxon>Pseudomonadota</taxon>
        <taxon>Gammaproteobacteria</taxon>
        <taxon>Pseudomonadales</taxon>
        <taxon>Pseudomonadaceae</taxon>
        <taxon>Pseudomonas</taxon>
    </lineage>
</organism>
<evidence type="ECO:0000313" key="9">
    <source>
        <dbReference type="EMBL" id="MCK9796425.1"/>
    </source>
</evidence>
<evidence type="ECO:0000256" key="5">
    <source>
        <dbReference type="ARBA" id="ARBA00023163"/>
    </source>
</evidence>
<dbReference type="EMBL" id="JALQCW010000004">
    <property type="protein sequence ID" value="MCK9796425.1"/>
    <property type="molecule type" value="Genomic_DNA"/>
</dbReference>
<dbReference type="GO" id="GO:0043565">
    <property type="term" value="F:sequence-specific DNA binding"/>
    <property type="evidence" value="ECO:0007669"/>
    <property type="project" value="InterPro"/>
</dbReference>
<dbReference type="SUPFAM" id="SSF51215">
    <property type="entry name" value="Regulatory protein AraC"/>
    <property type="match status" value="1"/>
</dbReference>
<comment type="function">
    <text evidence="6">Regulatory protein of the TOL plasmid xyl operons. XylS activates the xylXYZLTEGFJQKIH operon required for the degradation of toluene, m-xylene and p-xylene.</text>
</comment>
<dbReference type="InterPro" id="IPR018060">
    <property type="entry name" value="HTH_AraC"/>
</dbReference>
<keyword evidence="5" id="KW-0804">Transcription</keyword>
<sequence>MKVTSVPEMTSVESLDSYPAGQKTRTTSGPAWRQVRLSVFSLADAAATFEMPTVAEPLIVWVTAGEAQTQERDNDGPWLTSRIKPGSLFVTAAGAPYEFGWRRLSEVPLEVVMVLLDLALFEQALRDIHGANAAFAMLQDVSAAEDLALVHLLQCLRSEAERDDASALFTQGLAQAVCVHLARHYVELDPGSCKTAPSLPAFKLRRITRWMAENLAQEFSLGALAEQAGMSEYHFNRLFKRAVGLPPSQYQIKLRMSEARRLLRETEMTVVTVANEVGYTNPSHFSRIFRKDTGFSPSDYRRQR</sequence>
<reference evidence="9 10" key="1">
    <citation type="journal article" date="2022" name="Int. J. Syst. Evol. Microbiol.">
        <title>Pseudomonas aegrilactucae sp. nov. and Pseudomonas morbosilactucae sp. nov., pathogens causing bacterial rot of lettuce in Japan.</title>
        <authorList>
            <person name="Sawada H."/>
            <person name="Fujikawa T."/>
            <person name="Satou M."/>
        </authorList>
    </citation>
    <scope>NUCLEOTIDE SEQUENCE [LARGE SCALE GENOMIC DNA]</scope>
    <source>
        <strain evidence="9 10">MAFF 302030</strain>
    </source>
</reference>
<evidence type="ECO:0000256" key="4">
    <source>
        <dbReference type="ARBA" id="ARBA00023159"/>
    </source>
</evidence>
<evidence type="ECO:0000256" key="6">
    <source>
        <dbReference type="ARBA" id="ARBA00037345"/>
    </source>
</evidence>
<gene>
    <name evidence="9" type="ORF">M1B34_01335</name>
</gene>
<dbReference type="InterPro" id="IPR009057">
    <property type="entry name" value="Homeodomain-like_sf"/>
</dbReference>
<dbReference type="GO" id="GO:0005737">
    <property type="term" value="C:cytoplasm"/>
    <property type="evidence" value="ECO:0007669"/>
    <property type="project" value="UniProtKB-SubCell"/>
</dbReference>
<dbReference type="PANTHER" id="PTHR46796:SF6">
    <property type="entry name" value="ARAC SUBFAMILY"/>
    <property type="match status" value="1"/>
</dbReference>
<name>A0A9X1YQ53_9PSED</name>
<proteinExistence type="predicted"/>
<evidence type="ECO:0000256" key="2">
    <source>
        <dbReference type="ARBA" id="ARBA00023015"/>
    </source>
</evidence>
<accession>A0A9X1YQ53</accession>
<keyword evidence="2" id="KW-0805">Transcription regulation</keyword>
<dbReference type="Gene3D" id="1.10.10.60">
    <property type="entry name" value="Homeodomain-like"/>
    <property type="match status" value="2"/>
</dbReference>
<evidence type="ECO:0000256" key="1">
    <source>
        <dbReference type="ARBA" id="ARBA00004496"/>
    </source>
</evidence>
<dbReference type="GO" id="GO:0003700">
    <property type="term" value="F:DNA-binding transcription factor activity"/>
    <property type="evidence" value="ECO:0007669"/>
    <property type="project" value="InterPro"/>
</dbReference>
<comment type="caution">
    <text evidence="9">The sequence shown here is derived from an EMBL/GenBank/DDBJ whole genome shotgun (WGS) entry which is preliminary data.</text>
</comment>
<feature type="region of interest" description="Disordered" evidence="7">
    <location>
        <begin position="1"/>
        <end position="27"/>
    </location>
</feature>
<evidence type="ECO:0000256" key="3">
    <source>
        <dbReference type="ARBA" id="ARBA00023125"/>
    </source>
</evidence>
<dbReference type="PROSITE" id="PS01124">
    <property type="entry name" value="HTH_ARAC_FAMILY_2"/>
    <property type="match status" value="1"/>
</dbReference>
<dbReference type="PROSITE" id="PS00041">
    <property type="entry name" value="HTH_ARAC_FAMILY_1"/>
    <property type="match status" value="1"/>
</dbReference>
<reference evidence="9 10" key="2">
    <citation type="journal article" date="2023" name="Plant Pathol.">
        <title>Dismantling and reorganizing Pseudomonas marginalis sensu#lato.</title>
        <authorList>
            <person name="Sawada H."/>
            <person name="Fujikawa T."/>
            <person name="Satou M."/>
        </authorList>
    </citation>
    <scope>NUCLEOTIDE SEQUENCE [LARGE SCALE GENOMIC DNA]</scope>
    <source>
        <strain evidence="9 10">MAFF 302030</strain>
    </source>
</reference>
<evidence type="ECO:0000259" key="8">
    <source>
        <dbReference type="PROSITE" id="PS01124"/>
    </source>
</evidence>
<dbReference type="Pfam" id="PF12833">
    <property type="entry name" value="HTH_18"/>
    <property type="match status" value="1"/>
</dbReference>
<dbReference type="Proteomes" id="UP001155059">
    <property type="component" value="Unassembled WGS sequence"/>
</dbReference>